<feature type="transmembrane region" description="Helical" evidence="6">
    <location>
        <begin position="142"/>
        <end position="163"/>
    </location>
</feature>
<feature type="transmembrane region" description="Helical" evidence="6">
    <location>
        <begin position="37"/>
        <end position="57"/>
    </location>
</feature>
<keyword evidence="2 6" id="KW-0812">Transmembrane</keyword>
<dbReference type="PANTHER" id="PTHR11132">
    <property type="entry name" value="SOLUTE CARRIER FAMILY 35"/>
    <property type="match status" value="1"/>
</dbReference>
<keyword evidence="9" id="KW-1185">Reference proteome</keyword>
<dbReference type="RefSeq" id="XP_003677945.1">
    <property type="nucleotide sequence ID" value="XM_003677897.1"/>
</dbReference>
<keyword evidence="3 6" id="KW-1133">Transmembrane helix</keyword>
<feature type="transmembrane region" description="Helical" evidence="6">
    <location>
        <begin position="392"/>
        <end position="410"/>
    </location>
</feature>
<dbReference type="EMBL" id="HE576759">
    <property type="protein sequence ID" value="CCC71598.1"/>
    <property type="molecule type" value="Genomic_DNA"/>
</dbReference>
<dbReference type="InterPro" id="IPR050186">
    <property type="entry name" value="TPT_transporter"/>
</dbReference>
<proteinExistence type="predicted"/>
<name>G0VJB9_NAUCA</name>
<dbReference type="InterPro" id="IPR037185">
    <property type="entry name" value="EmrE-like"/>
</dbReference>
<dbReference type="OrthoDB" id="18894at2759"/>
<evidence type="ECO:0000256" key="4">
    <source>
        <dbReference type="ARBA" id="ARBA00023136"/>
    </source>
</evidence>
<sequence length="484" mass="54592">MKTITIIYIIGWYISSIALSLYNKWMFDPQKGLGVTYPILVTVFHQTVLWVLAFVYIKVESYKKRPILTDKENEPSSTVADTDEDDTSGTGTATVGQSTTMAAKKSGYDWKFYLKYIIPTAVATAGDVGFSNVSMKFVPLTIYTTVKSSSIAFVLLFSCLFNIEKFHWKLSMIVSIMFIGVVMMVYKPDNGKTTNKYESQFRIILGALLVLAAACLSGLRWVYTQLVLKKKSDNDNEAHNRLMNNNNKGTETTTNTTSLAVDEEESQNIGASQVPIKVKKTHPMHTIYELAPIMGATLFIAALIIERPFPGIFQSSLFKLDPKLNDDITPYSIFRGFILLIIPGICVFILTFCEFGILQHTKVLTLSIAGIVKEVLTIILGMLVLGERLSRIYNWVGMIIILLDVSYYNYFRYNQKLKQQGYLQIPADISNENDDDEDDESSNMENSNEMIAYPIQTDSVMQEFELNKVKSNHFAASSYSFENI</sequence>
<reference evidence="8 9" key="1">
    <citation type="journal article" date="2011" name="Proc. Natl. Acad. Sci. U.S.A.">
        <title>Evolutionary erosion of yeast sex chromosomes by mating-type switching accidents.</title>
        <authorList>
            <person name="Gordon J.L."/>
            <person name="Armisen D."/>
            <person name="Proux-Wera E."/>
            <person name="Oheigeartaigh S.S."/>
            <person name="Byrne K.P."/>
            <person name="Wolfe K.H."/>
        </authorList>
    </citation>
    <scope>NUCLEOTIDE SEQUENCE [LARGE SCALE GENOMIC DNA]</scope>
    <source>
        <strain evidence="9">ATCC 76901 / BCRC 22586 / CBS 4309 / NBRC 1992 / NRRL Y-12630</strain>
    </source>
</reference>
<dbReference type="InParanoid" id="G0VJB9"/>
<dbReference type="FunCoup" id="G0VJB9">
    <property type="interactions" value="735"/>
</dbReference>
<dbReference type="AlphaFoldDB" id="G0VJB9"/>
<feature type="transmembrane region" description="Helical" evidence="6">
    <location>
        <begin position="364"/>
        <end position="386"/>
    </location>
</feature>
<feature type="transmembrane region" description="Helical" evidence="6">
    <location>
        <begin position="201"/>
        <end position="223"/>
    </location>
</feature>
<dbReference type="OMA" id="WLMKSFP"/>
<evidence type="ECO:0000259" key="7">
    <source>
        <dbReference type="Pfam" id="PF03151"/>
    </source>
</evidence>
<dbReference type="HOGENOM" id="CLU_022332_1_1_1"/>
<dbReference type="SUPFAM" id="SSF103481">
    <property type="entry name" value="Multidrug resistance efflux transporter EmrE"/>
    <property type="match status" value="2"/>
</dbReference>
<feature type="transmembrane region" description="Helical" evidence="6">
    <location>
        <begin position="287"/>
        <end position="305"/>
    </location>
</feature>
<evidence type="ECO:0000256" key="1">
    <source>
        <dbReference type="ARBA" id="ARBA00004141"/>
    </source>
</evidence>
<evidence type="ECO:0000256" key="2">
    <source>
        <dbReference type="ARBA" id="ARBA00022692"/>
    </source>
</evidence>
<dbReference type="InterPro" id="IPR004853">
    <property type="entry name" value="Sugar_P_trans_dom"/>
</dbReference>
<evidence type="ECO:0000313" key="8">
    <source>
        <dbReference type="EMBL" id="CCC71598.1"/>
    </source>
</evidence>
<feature type="domain" description="Sugar phosphate transporter" evidence="7">
    <location>
        <begin position="298"/>
        <end position="409"/>
    </location>
</feature>
<keyword evidence="4 6" id="KW-0472">Membrane</keyword>
<dbReference type="Pfam" id="PF03151">
    <property type="entry name" value="TPT"/>
    <property type="match status" value="1"/>
</dbReference>
<gene>
    <name evidence="8" type="primary">NCAS0H02880</name>
    <name evidence="8" type="ordered locus">NCAS_0H02880</name>
</gene>
<evidence type="ECO:0000313" key="9">
    <source>
        <dbReference type="Proteomes" id="UP000001640"/>
    </source>
</evidence>
<organism evidence="8 9">
    <name type="scientific">Naumovozyma castellii</name>
    <name type="common">Yeast</name>
    <name type="synonym">Saccharomyces castellii</name>
    <dbReference type="NCBI Taxonomy" id="27288"/>
    <lineage>
        <taxon>Eukaryota</taxon>
        <taxon>Fungi</taxon>
        <taxon>Dikarya</taxon>
        <taxon>Ascomycota</taxon>
        <taxon>Saccharomycotina</taxon>
        <taxon>Saccharomycetes</taxon>
        <taxon>Saccharomycetales</taxon>
        <taxon>Saccharomycetaceae</taxon>
        <taxon>Naumovozyma</taxon>
    </lineage>
</organism>
<evidence type="ECO:0000256" key="6">
    <source>
        <dbReference type="SAM" id="Phobius"/>
    </source>
</evidence>
<feature type="transmembrane region" description="Helical" evidence="6">
    <location>
        <begin position="333"/>
        <end position="352"/>
    </location>
</feature>
<evidence type="ECO:0000256" key="3">
    <source>
        <dbReference type="ARBA" id="ARBA00022989"/>
    </source>
</evidence>
<dbReference type="KEGG" id="ncs:NCAS_0H02880"/>
<dbReference type="GO" id="GO:0015786">
    <property type="term" value="P:UDP-glucose transmembrane transport"/>
    <property type="evidence" value="ECO:0007669"/>
    <property type="project" value="EnsemblFungi"/>
</dbReference>
<evidence type="ECO:0000256" key="5">
    <source>
        <dbReference type="SAM" id="MobiDB-lite"/>
    </source>
</evidence>
<dbReference type="Proteomes" id="UP000001640">
    <property type="component" value="Chromosome 8"/>
</dbReference>
<feature type="transmembrane region" description="Helical" evidence="6">
    <location>
        <begin position="112"/>
        <end position="130"/>
    </location>
</feature>
<feature type="transmembrane region" description="Helical" evidence="6">
    <location>
        <begin position="170"/>
        <end position="186"/>
    </location>
</feature>
<reference key="2">
    <citation type="submission" date="2011-08" db="EMBL/GenBank/DDBJ databases">
        <title>Genome sequence of Naumovozyma castellii.</title>
        <authorList>
            <person name="Gordon J.L."/>
            <person name="Armisen D."/>
            <person name="Proux-Wera E."/>
            <person name="OhEigeartaigh S.S."/>
            <person name="Byrne K.P."/>
            <person name="Wolfe K.H."/>
        </authorList>
    </citation>
    <scope>NUCLEOTIDE SEQUENCE</scope>
    <source>
        <strain>Type strain:CBS 4309</strain>
    </source>
</reference>
<dbReference type="STRING" id="1064592.G0VJB9"/>
<accession>G0VJB9</accession>
<comment type="subcellular location">
    <subcellularLocation>
        <location evidence="1">Membrane</location>
        <topology evidence="1">Multi-pass membrane protein</topology>
    </subcellularLocation>
</comment>
<dbReference type="eggNOG" id="KOG1443">
    <property type="taxonomic scope" value="Eukaryota"/>
</dbReference>
<dbReference type="GeneID" id="96905275"/>
<protein>
    <recommendedName>
        <fullName evidence="7">Sugar phosphate transporter domain-containing protein</fullName>
    </recommendedName>
</protein>
<dbReference type="GO" id="GO:0016020">
    <property type="term" value="C:membrane"/>
    <property type="evidence" value="ECO:0007669"/>
    <property type="project" value="UniProtKB-SubCell"/>
</dbReference>
<feature type="transmembrane region" description="Helical" evidence="6">
    <location>
        <begin position="7"/>
        <end position="25"/>
    </location>
</feature>
<feature type="region of interest" description="Disordered" evidence="5">
    <location>
        <begin position="72"/>
        <end position="93"/>
    </location>
</feature>